<feature type="non-terminal residue" evidence="4">
    <location>
        <position position="391"/>
    </location>
</feature>
<dbReference type="AlphaFoldDB" id="A0A1T5GX95"/>
<evidence type="ECO:0000313" key="4">
    <source>
        <dbReference type="EMBL" id="SKC13001.1"/>
    </source>
</evidence>
<dbReference type="InterPro" id="IPR013785">
    <property type="entry name" value="Aldolase_TIM"/>
</dbReference>
<sequence length="391" mass="42591">MQRRFGALLGGGALMAGADPWSPFQLRCGRILRNRFLLAPMTTDSSHEDGIVSSDELRYIERRCSTEFAAGITACAYVDDNGRAWRGIGANRDEHHDSLRRLAEAVRAGGGHAILQLYDSGRLARPDLVAPADMRAPSSIASLRPGAHVPRAMEGDEVVEIIHAFVGAARRGIDAGFDGIELHGGNHYLLHQFFSPRANAREDEWGGLQEKRMSFGLRLATAVRKAIGSSALLGYRVNPFEAEPGGYTLSDAAAFVSRLCEVGLDYIHISMDDFRKRSPQREDRDWTAPEGQVGAENPIEVLSRAVRGRAAVIASGGIRTAADATEALAMGADLLAIGRAALIDPEWITKLKRQDEAAIRTALPATAERIITELTMPARMVDYILSRPNWL</sequence>
<name>A0A1T5GX95_9SPHN</name>
<reference evidence="5" key="1">
    <citation type="submission" date="2017-02" db="EMBL/GenBank/DDBJ databases">
        <authorList>
            <person name="Varghese N."/>
            <person name="Submissions S."/>
        </authorList>
    </citation>
    <scope>NUCLEOTIDE SEQUENCE [LARGE SCALE GENOMIC DNA]</scope>
    <source>
        <strain evidence="5">UM2</strain>
    </source>
</reference>
<keyword evidence="5" id="KW-1185">Reference proteome</keyword>
<keyword evidence="2" id="KW-0560">Oxidoreductase</keyword>
<proteinExistence type="predicted"/>
<dbReference type="Gene3D" id="3.20.20.70">
    <property type="entry name" value="Aldolase class I"/>
    <property type="match status" value="1"/>
</dbReference>
<dbReference type="SUPFAM" id="SSF51395">
    <property type="entry name" value="FMN-linked oxidoreductases"/>
    <property type="match status" value="1"/>
</dbReference>
<dbReference type="Pfam" id="PF00724">
    <property type="entry name" value="Oxidored_FMN"/>
    <property type="match status" value="1"/>
</dbReference>
<dbReference type="InterPro" id="IPR001155">
    <property type="entry name" value="OxRdtase_FMN_N"/>
</dbReference>
<dbReference type="STRING" id="439228.SAMN06295920_1231"/>
<evidence type="ECO:0000256" key="2">
    <source>
        <dbReference type="ARBA" id="ARBA00023002"/>
    </source>
</evidence>
<dbReference type="GO" id="GO:0016491">
    <property type="term" value="F:oxidoreductase activity"/>
    <property type="evidence" value="ECO:0007669"/>
    <property type="project" value="UniProtKB-KW"/>
</dbReference>
<organism evidence="4 5">
    <name type="scientific">Rhizorhabdus histidinilytica</name>
    <dbReference type="NCBI Taxonomy" id="439228"/>
    <lineage>
        <taxon>Bacteria</taxon>
        <taxon>Pseudomonadati</taxon>
        <taxon>Pseudomonadota</taxon>
        <taxon>Alphaproteobacteria</taxon>
        <taxon>Sphingomonadales</taxon>
        <taxon>Sphingomonadaceae</taxon>
        <taxon>Rhizorhabdus</taxon>
    </lineage>
</organism>
<feature type="domain" description="NADH:flavin oxidoreductase/NADH oxidase N-terminal" evidence="3">
    <location>
        <begin position="23"/>
        <end position="354"/>
    </location>
</feature>
<dbReference type="GO" id="GO:0010181">
    <property type="term" value="F:FMN binding"/>
    <property type="evidence" value="ECO:0007669"/>
    <property type="project" value="InterPro"/>
</dbReference>
<evidence type="ECO:0000313" key="5">
    <source>
        <dbReference type="Proteomes" id="UP000189818"/>
    </source>
</evidence>
<evidence type="ECO:0000256" key="1">
    <source>
        <dbReference type="ARBA" id="ARBA00022630"/>
    </source>
</evidence>
<keyword evidence="1" id="KW-0285">Flavoprotein</keyword>
<gene>
    <name evidence="4" type="ORF">SAMN06295920_1231</name>
</gene>
<dbReference type="PANTHER" id="PTHR43656">
    <property type="entry name" value="BINDING OXIDOREDUCTASE, PUTATIVE (AFU_ORTHOLOGUE AFUA_2G08260)-RELATED"/>
    <property type="match status" value="1"/>
</dbReference>
<dbReference type="InterPro" id="IPR051799">
    <property type="entry name" value="NADH_flavin_oxidoreductase"/>
</dbReference>
<dbReference type="EMBL" id="FUYM01000023">
    <property type="protein sequence ID" value="SKC13001.1"/>
    <property type="molecule type" value="Genomic_DNA"/>
</dbReference>
<evidence type="ECO:0000259" key="3">
    <source>
        <dbReference type="Pfam" id="PF00724"/>
    </source>
</evidence>
<protein>
    <submittedName>
        <fullName evidence="4">2,4-dienoyl-CoA reductase</fullName>
    </submittedName>
</protein>
<dbReference type="PANTHER" id="PTHR43656:SF2">
    <property type="entry name" value="BINDING OXIDOREDUCTASE, PUTATIVE (AFU_ORTHOLOGUE AFUA_2G08260)-RELATED"/>
    <property type="match status" value="1"/>
</dbReference>
<accession>A0A1T5GX95</accession>
<dbReference type="Proteomes" id="UP000189818">
    <property type="component" value="Unassembled WGS sequence"/>
</dbReference>